<evidence type="ECO:0000313" key="7">
    <source>
        <dbReference type="EMBL" id="AFA47575.1"/>
    </source>
</evidence>
<sequence>MERKSLHIKIAHWYYNLGMTQDEIAKRLSFTRQRVNRIISSLSESGIVTIKVNGYEMSNVKYETLIEEHFDLQRVIIADSYGESDKYLPSLASVAAQYLDDYIQAKMTIGVSWGITLAETVSRLSFNKKSDCMVVQMVGAQNLDQDVLKSDEIARALADKLDCACYMLYAPVVVDQAATKTMLMQEKSIKKSFEHIKRCDLGIFGIGQLSENSTMCKRGLLKTADIKKLRDDGFIGDLCVNPIRSDGTWNDCYIKERVMTVDMEVLKEIPNVVAIAGGEDKTEAIIGCLKSQCINTLIIDDATAKRIVEKLS</sequence>
<comment type="similarity">
    <text evidence="1">Belongs to the SorC transcriptional regulatory family.</text>
</comment>
<dbReference type="KEGG" id="awo:Awo_c07810"/>
<dbReference type="EMBL" id="CP002987">
    <property type="protein sequence ID" value="AFA47575.1"/>
    <property type="molecule type" value="Genomic_DNA"/>
</dbReference>
<dbReference type="InterPro" id="IPR012318">
    <property type="entry name" value="HTH_CRP"/>
</dbReference>
<dbReference type="STRING" id="931626.Awo_c07810"/>
<reference evidence="7 8" key="2">
    <citation type="journal article" date="2012" name="PLoS ONE">
        <title>An ancient pathway combining carbon dioxide fixation with the generation and utilization of a sodium ion gradient for ATP synthesis.</title>
        <authorList>
            <person name="Poehlein A."/>
            <person name="Schmidt S."/>
            <person name="Kaster A.K."/>
            <person name="Goenrich M."/>
            <person name="Vollmers J."/>
            <person name="Thurmer A."/>
            <person name="Bertsch J."/>
            <person name="Schuchmann K."/>
            <person name="Voigt B."/>
            <person name="Hecker M."/>
            <person name="Daniel R."/>
            <person name="Thauer R.K."/>
            <person name="Gottschalk G."/>
            <person name="Muller V."/>
        </authorList>
    </citation>
    <scope>NUCLEOTIDE SEQUENCE [LARGE SCALE GENOMIC DNA]</scope>
    <source>
        <strain evidence="8">ATCC 29683 / DSM 1030 / JCM 2381 / KCTC 1655 / WB1</strain>
    </source>
</reference>
<dbReference type="InterPro" id="IPR051054">
    <property type="entry name" value="SorC_transcr_regulators"/>
</dbReference>
<dbReference type="Proteomes" id="UP000007177">
    <property type="component" value="Chromosome"/>
</dbReference>
<keyword evidence="2" id="KW-0805">Transcription regulation</keyword>
<dbReference type="OrthoDB" id="58802at2"/>
<dbReference type="InterPro" id="IPR037171">
    <property type="entry name" value="NagB/RpiA_transferase-like"/>
</dbReference>
<keyword evidence="8" id="KW-1185">Reference proteome</keyword>
<evidence type="ECO:0000256" key="1">
    <source>
        <dbReference type="ARBA" id="ARBA00010466"/>
    </source>
</evidence>
<dbReference type="SUPFAM" id="SSF100950">
    <property type="entry name" value="NagB/RpiA/CoA transferase-like"/>
    <property type="match status" value="1"/>
</dbReference>
<dbReference type="GO" id="GO:0030246">
    <property type="term" value="F:carbohydrate binding"/>
    <property type="evidence" value="ECO:0007669"/>
    <property type="project" value="InterPro"/>
</dbReference>
<dbReference type="SUPFAM" id="SSF46785">
    <property type="entry name" value="Winged helix' DNA-binding domain"/>
    <property type="match status" value="1"/>
</dbReference>
<evidence type="ECO:0000256" key="3">
    <source>
        <dbReference type="ARBA" id="ARBA00023125"/>
    </source>
</evidence>
<feature type="domain" description="HTH crp-type" evidence="6">
    <location>
        <begin position="16"/>
        <end position="51"/>
    </location>
</feature>
<dbReference type="InterPro" id="IPR036388">
    <property type="entry name" value="WH-like_DNA-bd_sf"/>
</dbReference>
<reference evidence="8" key="1">
    <citation type="submission" date="2011-07" db="EMBL/GenBank/DDBJ databases">
        <title>Complete genome sequence of Acetobacterium woodii.</title>
        <authorList>
            <person name="Poehlein A."/>
            <person name="Schmidt S."/>
            <person name="Kaster A.-K."/>
            <person name="Goenrich M."/>
            <person name="Vollmers J."/>
            <person name="Thuermer A."/>
            <person name="Gottschalk G."/>
            <person name="Thauer R.K."/>
            <person name="Daniel R."/>
            <person name="Mueller V."/>
        </authorList>
    </citation>
    <scope>NUCLEOTIDE SEQUENCE [LARGE SCALE GENOMIC DNA]</scope>
    <source>
        <strain evidence="8">ATCC 29683 / DSM 1030 / JCM 2381 / KCTC 1655 / WB1</strain>
    </source>
</reference>
<dbReference type="PANTHER" id="PTHR34294:SF1">
    <property type="entry name" value="TRANSCRIPTIONAL REGULATOR LSRR"/>
    <property type="match status" value="1"/>
</dbReference>
<keyword evidence="4" id="KW-0804">Transcription</keyword>
<dbReference type="AlphaFoldDB" id="H6LKI5"/>
<dbReference type="Gene3D" id="1.10.10.10">
    <property type="entry name" value="Winged helix-like DNA-binding domain superfamily/Winged helix DNA-binding domain"/>
    <property type="match status" value="1"/>
</dbReference>
<feature type="domain" description="Sugar-binding" evidence="5">
    <location>
        <begin position="59"/>
        <end position="308"/>
    </location>
</feature>
<dbReference type="GO" id="GO:0003677">
    <property type="term" value="F:DNA binding"/>
    <property type="evidence" value="ECO:0007669"/>
    <property type="project" value="UniProtKB-KW"/>
</dbReference>
<dbReference type="HOGENOM" id="CLU_054506_1_1_9"/>
<keyword evidence="3" id="KW-0238">DNA-binding</keyword>
<dbReference type="GO" id="GO:0006355">
    <property type="term" value="P:regulation of DNA-templated transcription"/>
    <property type="evidence" value="ECO:0007669"/>
    <property type="project" value="InterPro"/>
</dbReference>
<accession>H6LKI5</accession>
<dbReference type="Gene3D" id="3.40.50.1360">
    <property type="match status" value="1"/>
</dbReference>
<evidence type="ECO:0000259" key="6">
    <source>
        <dbReference type="Pfam" id="PF13545"/>
    </source>
</evidence>
<dbReference type="Pfam" id="PF13545">
    <property type="entry name" value="HTH_Crp_2"/>
    <property type="match status" value="1"/>
</dbReference>
<evidence type="ECO:0000313" key="8">
    <source>
        <dbReference type="Proteomes" id="UP000007177"/>
    </source>
</evidence>
<dbReference type="Pfam" id="PF04198">
    <property type="entry name" value="Sugar-bind"/>
    <property type="match status" value="1"/>
</dbReference>
<evidence type="ECO:0000256" key="4">
    <source>
        <dbReference type="ARBA" id="ARBA00023163"/>
    </source>
</evidence>
<dbReference type="InterPro" id="IPR007324">
    <property type="entry name" value="Sugar-bd_dom_put"/>
</dbReference>
<dbReference type="RefSeq" id="WP_014355178.1">
    <property type="nucleotide sequence ID" value="NC_016894.1"/>
</dbReference>
<dbReference type="PANTHER" id="PTHR34294">
    <property type="entry name" value="TRANSCRIPTIONAL REGULATOR-RELATED"/>
    <property type="match status" value="1"/>
</dbReference>
<evidence type="ECO:0000256" key="2">
    <source>
        <dbReference type="ARBA" id="ARBA00023015"/>
    </source>
</evidence>
<proteinExistence type="inferred from homology"/>
<dbReference type="eggNOG" id="COG2390">
    <property type="taxonomic scope" value="Bacteria"/>
</dbReference>
<evidence type="ECO:0000259" key="5">
    <source>
        <dbReference type="Pfam" id="PF04198"/>
    </source>
</evidence>
<organism evidence="7 8">
    <name type="scientific">Acetobacterium woodii (strain ATCC 29683 / DSM 1030 / JCM 2381 / KCTC 1655 / WB1)</name>
    <dbReference type="NCBI Taxonomy" id="931626"/>
    <lineage>
        <taxon>Bacteria</taxon>
        <taxon>Bacillati</taxon>
        <taxon>Bacillota</taxon>
        <taxon>Clostridia</taxon>
        <taxon>Eubacteriales</taxon>
        <taxon>Eubacteriaceae</taxon>
        <taxon>Acetobacterium</taxon>
    </lineage>
</organism>
<name>H6LKI5_ACEWD</name>
<dbReference type="InterPro" id="IPR036390">
    <property type="entry name" value="WH_DNA-bd_sf"/>
</dbReference>
<protein>
    <submittedName>
        <fullName evidence="7">Transcriptional regulator</fullName>
    </submittedName>
</protein>
<gene>
    <name evidence="7" type="ordered locus">Awo_c07810</name>
</gene>